<evidence type="ECO:0000256" key="2">
    <source>
        <dbReference type="ARBA" id="ARBA00006939"/>
    </source>
</evidence>
<comment type="subcellular location">
    <subcellularLocation>
        <location evidence="1">Cell membrane</location>
        <topology evidence="1">Multi-pass membrane protein</topology>
    </subcellularLocation>
</comment>
<dbReference type="AlphaFoldDB" id="A0A7R9IKH4"/>
<name>A0A7R9IKH4_9NEOP</name>
<reference evidence="5" key="1">
    <citation type="submission" date="2020-11" db="EMBL/GenBank/DDBJ databases">
        <authorList>
            <person name="Tran Van P."/>
        </authorList>
    </citation>
    <scope>NUCLEOTIDE SEQUENCE</scope>
</reference>
<dbReference type="GO" id="GO:0005385">
    <property type="term" value="F:zinc ion transmembrane transporter activity"/>
    <property type="evidence" value="ECO:0007669"/>
    <property type="project" value="TreeGrafter"/>
</dbReference>
<protein>
    <recommendedName>
        <fullName evidence="6">Zinc transporter ZIP11</fullName>
    </recommendedName>
</protein>
<comment type="similarity">
    <text evidence="2">Belongs to the ZIP transporter (TC 2.A.5) family.</text>
</comment>
<keyword evidence="3" id="KW-1003">Cell membrane</keyword>
<gene>
    <name evidence="5" type="ORF">TTEB3V08_LOCUS8033</name>
</gene>
<dbReference type="GO" id="GO:0005886">
    <property type="term" value="C:plasma membrane"/>
    <property type="evidence" value="ECO:0007669"/>
    <property type="project" value="UniProtKB-SubCell"/>
</dbReference>
<evidence type="ECO:0000256" key="1">
    <source>
        <dbReference type="ARBA" id="ARBA00004651"/>
    </source>
</evidence>
<proteinExistence type="inferred from homology"/>
<keyword evidence="4" id="KW-0862">Zinc</keyword>
<evidence type="ECO:0000256" key="3">
    <source>
        <dbReference type="ARBA" id="ARBA00022475"/>
    </source>
</evidence>
<dbReference type="PANTHER" id="PTHR11040">
    <property type="entry name" value="ZINC/IRON TRANSPORTER"/>
    <property type="match status" value="1"/>
</dbReference>
<dbReference type="EMBL" id="OE003390">
    <property type="protein sequence ID" value="CAD7460091.1"/>
    <property type="molecule type" value="Genomic_DNA"/>
</dbReference>
<dbReference type="PANTHER" id="PTHR11040:SF211">
    <property type="entry name" value="ZINC TRANSPORTER ZIP11"/>
    <property type="match status" value="1"/>
</dbReference>
<organism evidence="5">
    <name type="scientific">Timema tahoe</name>
    <dbReference type="NCBI Taxonomy" id="61484"/>
    <lineage>
        <taxon>Eukaryota</taxon>
        <taxon>Metazoa</taxon>
        <taxon>Ecdysozoa</taxon>
        <taxon>Arthropoda</taxon>
        <taxon>Hexapoda</taxon>
        <taxon>Insecta</taxon>
        <taxon>Pterygota</taxon>
        <taxon>Neoptera</taxon>
        <taxon>Polyneoptera</taxon>
        <taxon>Phasmatodea</taxon>
        <taxon>Timematodea</taxon>
        <taxon>Timematoidea</taxon>
        <taxon>Timematidae</taxon>
        <taxon>Timema</taxon>
    </lineage>
</organism>
<evidence type="ECO:0008006" key="6">
    <source>
        <dbReference type="Google" id="ProtNLM"/>
    </source>
</evidence>
<keyword evidence="3" id="KW-0472">Membrane</keyword>
<evidence type="ECO:0000256" key="4">
    <source>
        <dbReference type="ARBA" id="ARBA00022833"/>
    </source>
</evidence>
<evidence type="ECO:0000313" key="5">
    <source>
        <dbReference type="EMBL" id="CAD7460091.1"/>
    </source>
</evidence>
<accession>A0A7R9IKH4</accession>
<sequence>MVDMGMPTSAGHLADSGVKSWALWRAQQGRQKLLDASLGFAAGVMIAASYWSLLDPAIEMAEQSKLYGENGEYSFVPVSLGFLAGAVFVCGTDIFISSIGVGSSNIVLALTSYRTTEKKKLKSDEFIDGLSSDTFRDDSTTIEGFSFNNANANPSSRRRAGHIGKSVTNGGFYPSKQIGDISGSDGVTELKQNQWKRMLLLIVAITVHNIPVLGSQPVSPGISNPRCEVCGPPCSLCGPAYTLSGPACPLSGPACPLSGPAMSSGRTGVSSGRTGVSSVRTGVCVLRVIAVYRVWDKCWPKYTEGLAVGVGFGAIGSSASATFENARHNKQEHAQL</sequence>